<feature type="compositionally biased region" description="Basic and acidic residues" evidence="2">
    <location>
        <begin position="464"/>
        <end position="479"/>
    </location>
</feature>
<dbReference type="PROSITE" id="PS50005">
    <property type="entry name" value="TPR"/>
    <property type="match status" value="1"/>
</dbReference>
<feature type="compositionally biased region" description="Low complexity" evidence="2">
    <location>
        <begin position="852"/>
        <end position="862"/>
    </location>
</feature>
<feature type="compositionally biased region" description="Basic and acidic residues" evidence="2">
    <location>
        <begin position="404"/>
        <end position="432"/>
    </location>
</feature>
<dbReference type="AlphaFoldDB" id="A0A9P4TVK1"/>
<feature type="compositionally biased region" description="Basic and acidic residues" evidence="2">
    <location>
        <begin position="497"/>
        <end position="537"/>
    </location>
</feature>
<dbReference type="Gene3D" id="1.25.40.10">
    <property type="entry name" value="Tetratricopeptide repeat domain"/>
    <property type="match status" value="1"/>
</dbReference>
<feature type="repeat" description="TPR" evidence="1">
    <location>
        <begin position="919"/>
        <end position="952"/>
    </location>
</feature>
<accession>A0A9P4TVK1</accession>
<sequence>MEQRPRQPEEEEEEASAWLNTYEALLHNRPKNERPYNPYYATYSDFNPPARDDEEQRRVPSAIGSPSGAARATTEKETESKEDQARSQDITPNLDVPPAPSEPIRTGSGFGFFKRDKDKGKRRKKSPPPITVPPPRRTVTEDVASTQSKSSKFSPFSMMRKRKRTESALELSEPASRPSMSIHDVQASPAMKKTSLLSRFRVGRKRAETWPLPAVAGPSAPPVVSATSPQAQPRIATKKSKKAVRSSTRDSAVPGPSDTERRSQKAPQIKPQSPNVESPPDPAAVIKDEADSVVGGPATEAFFNPQEFVDGLPKGSIRAKSQTPQSPVEEARSPKGKRASGKEERDEAKSKDEVVRSSSGSTKDQQRSSVKDDEGKGRGRWQHSPLDEQSKIRQKKTITTVKGEGNESREGEENAKADKRVKSSKSSKDQPQETRTPSQSTTKPAETQPIQVGYINPHTMLPVHKPEKDPKDNPNRHESMTSSAFFKGETWTGEWFQKQKDREAKRKQAEEEKKKEEEQKKSEAKDKEGRQSKDIEGKATVNRKRNADQRRERNSRPDTLREGNRDSSRPVIRSRQTRDSIESGSSSPGSRPRGAEASQDFALSNSPHEITLEKHFRQSPQPEPDGQIDTQAVAFGKLVATIEHYHLPKRASLDVGQVRQDPGTPQAGQHRAPSPEPSEVPSYMERNVFLRPTPLRESVGVYLQERERKEWNEKINAEERERGRRPAVREEVDQRSNEKRPRTRVFSTEGEARPAGKTVACGKPELLKRYVEREPEGDNGDDDERTIFVGLGSDVSAPIMHSHPNPALNAPSEPEKQSSTIPPHRIKPRVPNSLSRTQEQRSSPISPNCLGPSSPTSPSLSSRRFEHHTDLAFAPYITYIWDNATLLFTSHSLHSALQEFDHLGHAHFIPPIEQHANSALLLANIGLIQAQLGDYQIATQWFAKACKTEPQTSLFWYLLGWACSELEQWARAKLYFDAGWWTFPQDVLWINYQGRGMNLSLSKEVVLWSSRVAVGWRISQLDRKPVSKRYLSRGVQKMPEDVVFASPHSSLMYDVSPEFDGEDDELEIFPHLNW</sequence>
<keyword evidence="1" id="KW-0802">TPR repeat</keyword>
<feature type="compositionally biased region" description="Basic and acidic residues" evidence="2">
    <location>
        <begin position="545"/>
        <end position="568"/>
    </location>
</feature>
<organism evidence="3 4">
    <name type="scientific">Tothia fuscella</name>
    <dbReference type="NCBI Taxonomy" id="1048955"/>
    <lineage>
        <taxon>Eukaryota</taxon>
        <taxon>Fungi</taxon>
        <taxon>Dikarya</taxon>
        <taxon>Ascomycota</taxon>
        <taxon>Pezizomycotina</taxon>
        <taxon>Dothideomycetes</taxon>
        <taxon>Pleosporomycetidae</taxon>
        <taxon>Venturiales</taxon>
        <taxon>Cylindrosympodiaceae</taxon>
        <taxon>Tothia</taxon>
    </lineage>
</organism>
<feature type="region of interest" description="Disordered" evidence="2">
    <location>
        <begin position="208"/>
        <end position="631"/>
    </location>
</feature>
<feature type="compositionally biased region" description="Basic and acidic residues" evidence="2">
    <location>
        <begin position="718"/>
        <end position="740"/>
    </location>
</feature>
<gene>
    <name evidence="3" type="ORF">EJ08DRAFT_415696</name>
</gene>
<feature type="compositionally biased region" description="Basic and acidic residues" evidence="2">
    <location>
        <begin position="73"/>
        <end position="86"/>
    </location>
</feature>
<feature type="compositionally biased region" description="Basic and acidic residues" evidence="2">
    <location>
        <begin position="340"/>
        <end position="355"/>
    </location>
</feature>
<proteinExistence type="predicted"/>
<feature type="compositionally biased region" description="Low complexity" evidence="2">
    <location>
        <begin position="583"/>
        <end position="592"/>
    </location>
</feature>
<protein>
    <submittedName>
        <fullName evidence="3">Uncharacterized protein</fullName>
    </submittedName>
</protein>
<feature type="region of interest" description="Disordered" evidence="2">
    <location>
        <begin position="648"/>
        <end position="682"/>
    </location>
</feature>
<reference evidence="3" key="1">
    <citation type="journal article" date="2020" name="Stud. Mycol.">
        <title>101 Dothideomycetes genomes: a test case for predicting lifestyles and emergence of pathogens.</title>
        <authorList>
            <person name="Haridas S."/>
            <person name="Albert R."/>
            <person name="Binder M."/>
            <person name="Bloem J."/>
            <person name="Labutti K."/>
            <person name="Salamov A."/>
            <person name="Andreopoulos B."/>
            <person name="Baker S."/>
            <person name="Barry K."/>
            <person name="Bills G."/>
            <person name="Bluhm B."/>
            <person name="Cannon C."/>
            <person name="Castanera R."/>
            <person name="Culley D."/>
            <person name="Daum C."/>
            <person name="Ezra D."/>
            <person name="Gonzalez J."/>
            <person name="Henrissat B."/>
            <person name="Kuo A."/>
            <person name="Liang C."/>
            <person name="Lipzen A."/>
            <person name="Lutzoni F."/>
            <person name="Magnuson J."/>
            <person name="Mondo S."/>
            <person name="Nolan M."/>
            <person name="Ohm R."/>
            <person name="Pangilinan J."/>
            <person name="Park H.-J."/>
            <person name="Ramirez L."/>
            <person name="Alfaro M."/>
            <person name="Sun H."/>
            <person name="Tritt A."/>
            <person name="Yoshinaga Y."/>
            <person name="Zwiers L.-H."/>
            <person name="Turgeon B."/>
            <person name="Goodwin S."/>
            <person name="Spatafora J."/>
            <person name="Crous P."/>
            <person name="Grigoriev I."/>
        </authorList>
    </citation>
    <scope>NUCLEOTIDE SEQUENCE</scope>
    <source>
        <strain evidence="3">CBS 130266</strain>
    </source>
</reference>
<feature type="compositionally biased region" description="Polar residues" evidence="2">
    <location>
        <begin position="433"/>
        <end position="450"/>
    </location>
</feature>
<evidence type="ECO:0000256" key="2">
    <source>
        <dbReference type="SAM" id="MobiDB-lite"/>
    </source>
</evidence>
<feature type="region of interest" description="Disordered" evidence="2">
    <location>
        <begin position="795"/>
        <end position="862"/>
    </location>
</feature>
<dbReference type="EMBL" id="MU007075">
    <property type="protein sequence ID" value="KAF2424420.1"/>
    <property type="molecule type" value="Genomic_DNA"/>
</dbReference>
<evidence type="ECO:0000313" key="3">
    <source>
        <dbReference type="EMBL" id="KAF2424420.1"/>
    </source>
</evidence>
<feature type="region of interest" description="Disordered" evidence="2">
    <location>
        <begin position="28"/>
        <end position="190"/>
    </location>
</feature>
<evidence type="ECO:0000313" key="4">
    <source>
        <dbReference type="Proteomes" id="UP000800235"/>
    </source>
</evidence>
<feature type="compositionally biased region" description="Low complexity" evidence="2">
    <location>
        <begin position="148"/>
        <end position="158"/>
    </location>
</feature>
<keyword evidence="4" id="KW-1185">Reference proteome</keyword>
<dbReference type="SUPFAM" id="SSF48452">
    <property type="entry name" value="TPR-like"/>
    <property type="match status" value="1"/>
</dbReference>
<name>A0A9P4TVK1_9PEZI</name>
<feature type="region of interest" description="Disordered" evidence="2">
    <location>
        <begin position="718"/>
        <end position="760"/>
    </location>
</feature>
<dbReference type="InterPro" id="IPR011990">
    <property type="entry name" value="TPR-like_helical_dom_sf"/>
</dbReference>
<dbReference type="Proteomes" id="UP000800235">
    <property type="component" value="Unassembled WGS sequence"/>
</dbReference>
<comment type="caution">
    <text evidence="3">The sequence shown here is derived from an EMBL/GenBank/DDBJ whole genome shotgun (WGS) entry which is preliminary data.</text>
</comment>
<evidence type="ECO:0000256" key="1">
    <source>
        <dbReference type="PROSITE-ProRule" id="PRU00339"/>
    </source>
</evidence>
<feature type="compositionally biased region" description="Basic and acidic residues" evidence="2">
    <location>
        <begin position="364"/>
        <end position="377"/>
    </location>
</feature>
<feature type="compositionally biased region" description="Pro residues" evidence="2">
    <location>
        <begin position="127"/>
        <end position="136"/>
    </location>
</feature>
<dbReference type="InterPro" id="IPR019734">
    <property type="entry name" value="TPR_rpt"/>
</dbReference>
<feature type="compositionally biased region" description="Low complexity" evidence="2">
    <location>
        <begin position="213"/>
        <end position="231"/>
    </location>
</feature>
<feature type="compositionally biased region" description="Polar residues" evidence="2">
    <location>
        <begin position="832"/>
        <end position="846"/>
    </location>
</feature>